<dbReference type="AlphaFoldDB" id="T1B2V0"/>
<dbReference type="InterPro" id="IPR046816">
    <property type="entry name" value="MmeI_Mtase"/>
</dbReference>
<feature type="non-terminal residue" evidence="2">
    <location>
        <position position="1"/>
    </location>
</feature>
<dbReference type="InterPro" id="IPR029063">
    <property type="entry name" value="SAM-dependent_MTases_sf"/>
</dbReference>
<dbReference type="GO" id="GO:0032259">
    <property type="term" value="P:methylation"/>
    <property type="evidence" value="ECO:0007669"/>
    <property type="project" value="UniProtKB-KW"/>
</dbReference>
<reference evidence="2" key="2">
    <citation type="journal article" date="2014" name="ISME J.">
        <title>Microbial stratification in low pH oxic and suboxic macroscopic growths along an acid mine drainage.</title>
        <authorList>
            <person name="Mendez-Garcia C."/>
            <person name="Mesa V."/>
            <person name="Sprenger R.R."/>
            <person name="Richter M."/>
            <person name="Diez M.S."/>
            <person name="Solano J."/>
            <person name="Bargiela R."/>
            <person name="Golyshina O.V."/>
            <person name="Manteca A."/>
            <person name="Ramos J.L."/>
            <person name="Gallego J.R."/>
            <person name="Llorente I."/>
            <person name="Martins Dos Santos V.A."/>
            <person name="Jensen O.N."/>
            <person name="Pelaez A.I."/>
            <person name="Sanchez J."/>
            <person name="Ferrer M."/>
        </authorList>
    </citation>
    <scope>NUCLEOTIDE SEQUENCE</scope>
</reference>
<proteinExistence type="predicted"/>
<dbReference type="SUPFAM" id="SSF53335">
    <property type="entry name" value="S-adenosyl-L-methionine-dependent methyltransferases"/>
    <property type="match status" value="1"/>
</dbReference>
<dbReference type="PROSITE" id="PS00092">
    <property type="entry name" value="N6_MTASE"/>
    <property type="match status" value="1"/>
</dbReference>
<keyword evidence="2" id="KW-0489">Methyltransferase</keyword>
<dbReference type="EMBL" id="AUZX01005594">
    <property type="protein sequence ID" value="EQD67191.1"/>
    <property type="molecule type" value="Genomic_DNA"/>
</dbReference>
<evidence type="ECO:0000259" key="1">
    <source>
        <dbReference type="Pfam" id="PF20473"/>
    </source>
</evidence>
<dbReference type="GO" id="GO:0003676">
    <property type="term" value="F:nucleic acid binding"/>
    <property type="evidence" value="ECO:0007669"/>
    <property type="project" value="InterPro"/>
</dbReference>
<dbReference type="Pfam" id="PF20473">
    <property type="entry name" value="MmeI_Mtase"/>
    <property type="match status" value="1"/>
</dbReference>
<feature type="domain" description="MmeI-like DNA-methyltransferase" evidence="1">
    <location>
        <begin position="1"/>
        <end position="82"/>
    </location>
</feature>
<organism evidence="2">
    <name type="scientific">mine drainage metagenome</name>
    <dbReference type="NCBI Taxonomy" id="410659"/>
    <lineage>
        <taxon>unclassified sequences</taxon>
        <taxon>metagenomes</taxon>
        <taxon>ecological metagenomes</taxon>
    </lineage>
</organism>
<evidence type="ECO:0000313" key="2">
    <source>
        <dbReference type="EMBL" id="EQD67191.1"/>
    </source>
</evidence>
<gene>
    <name evidence="2" type="ORF">B1A_07811</name>
</gene>
<reference evidence="2" key="1">
    <citation type="submission" date="2013-08" db="EMBL/GenBank/DDBJ databases">
        <authorList>
            <person name="Mendez C."/>
            <person name="Richter M."/>
            <person name="Ferrer M."/>
            <person name="Sanchez J."/>
        </authorList>
    </citation>
    <scope>NUCLEOTIDE SEQUENCE</scope>
</reference>
<protein>
    <submittedName>
        <fullName evidence="2">DNA modification methyltransferase</fullName>
    </submittedName>
</protein>
<feature type="non-terminal residue" evidence="2">
    <location>
        <position position="83"/>
    </location>
</feature>
<name>T1B2V0_9ZZZZ</name>
<comment type="caution">
    <text evidence="2">The sequence shown here is derived from an EMBL/GenBank/DDBJ whole genome shotgun (WGS) entry which is preliminary data.</text>
</comment>
<accession>T1B2V0</accession>
<sequence length="83" mass="9080">FYGIEIDDAAAHIARVALWITDHQMNLEAAERFGTTRPTVPLITAPTIVCANALHANWRDVLAPEQCSFVLGNPPFVGAKFMS</sequence>
<dbReference type="Gene3D" id="3.40.50.150">
    <property type="entry name" value="Vaccinia Virus protein VP39"/>
    <property type="match status" value="1"/>
</dbReference>
<dbReference type="InterPro" id="IPR002052">
    <property type="entry name" value="DNA_methylase_N6_adenine_CS"/>
</dbReference>
<keyword evidence="2" id="KW-0808">Transferase</keyword>
<dbReference type="GO" id="GO:0008168">
    <property type="term" value="F:methyltransferase activity"/>
    <property type="evidence" value="ECO:0007669"/>
    <property type="project" value="UniProtKB-KW"/>
</dbReference>